<dbReference type="KEGG" id="alus:STSP2_02150"/>
<dbReference type="SUPFAM" id="SSF51735">
    <property type="entry name" value="NAD(P)-binding Rossmann-fold domains"/>
    <property type="match status" value="1"/>
</dbReference>
<dbReference type="PANTHER" id="PTHR35786">
    <property type="entry name" value="REDOX-SENSING TRANSCRIPTIONAL REPRESSOR REX"/>
    <property type="match status" value="1"/>
</dbReference>
<evidence type="ECO:0000313" key="8">
    <source>
        <dbReference type="EMBL" id="AQT68972.1"/>
    </source>
</evidence>
<comment type="subunit">
    <text evidence="6">Homodimer.</text>
</comment>
<comment type="similarity">
    <text evidence="6">Belongs to the transcriptional regulatory Rex family.</text>
</comment>
<keyword evidence="2 6" id="KW-0678">Repressor</keyword>
<accession>A0A1U9NLZ2</accession>
<feature type="domain" description="CoA-binding" evidence="7">
    <location>
        <begin position="83"/>
        <end position="183"/>
    </location>
</feature>
<evidence type="ECO:0000313" key="9">
    <source>
        <dbReference type="Proteomes" id="UP000189674"/>
    </source>
</evidence>
<gene>
    <name evidence="8" type="primary">rex_3</name>
    <name evidence="6" type="synonym">rex</name>
    <name evidence="8" type="ORF">STSP2_02150</name>
</gene>
<evidence type="ECO:0000256" key="3">
    <source>
        <dbReference type="ARBA" id="ARBA00023015"/>
    </source>
</evidence>
<dbReference type="HAMAP" id="MF_01131">
    <property type="entry name" value="Rex"/>
    <property type="match status" value="1"/>
</dbReference>
<dbReference type="EMBL" id="CP019791">
    <property type="protein sequence ID" value="AQT68972.1"/>
    <property type="molecule type" value="Genomic_DNA"/>
</dbReference>
<keyword evidence="3 6" id="KW-0805">Transcription regulation</keyword>
<dbReference type="InterPro" id="IPR022876">
    <property type="entry name" value="Tscrpt_rep_Rex"/>
</dbReference>
<comment type="subcellular location">
    <subcellularLocation>
        <location evidence="6">Cytoplasm</location>
    </subcellularLocation>
</comment>
<dbReference type="GO" id="GO:0045892">
    <property type="term" value="P:negative regulation of DNA-templated transcription"/>
    <property type="evidence" value="ECO:0007669"/>
    <property type="project" value="InterPro"/>
</dbReference>
<dbReference type="Proteomes" id="UP000189674">
    <property type="component" value="Chromosome"/>
</dbReference>
<name>A0A1U9NLZ2_9BACT</name>
<keyword evidence="5 6" id="KW-0804">Transcription</keyword>
<dbReference type="SUPFAM" id="SSF46785">
    <property type="entry name" value="Winged helix' DNA-binding domain"/>
    <property type="match status" value="1"/>
</dbReference>
<evidence type="ECO:0000256" key="1">
    <source>
        <dbReference type="ARBA" id="ARBA00022490"/>
    </source>
</evidence>
<keyword evidence="9" id="KW-1185">Reference proteome</keyword>
<feature type="DNA-binding region" description="H-T-H motif" evidence="6">
    <location>
        <begin position="19"/>
        <end position="58"/>
    </location>
</feature>
<keyword evidence="1 6" id="KW-0963">Cytoplasm</keyword>
<dbReference type="Gene3D" id="1.10.10.10">
    <property type="entry name" value="Winged helix-like DNA-binding domain superfamily/Winged helix DNA-binding domain"/>
    <property type="match status" value="1"/>
</dbReference>
<dbReference type="InterPro" id="IPR036388">
    <property type="entry name" value="WH-like_DNA-bd_sf"/>
</dbReference>
<sequence>MSQDKPVSVSHPTIRRLPAYLNILRKAQDENKTHISSTFIADKLGYEPIQVRKDLAGLGITGQAGVGFDAAELIDAILGFLGWDNATDAYLIGAGNLGSALAGYKGFKDYNLNILACFDSDLRKVGTEIHGKKVFGMERLAELIERTGVNIAILTLPDKAAQEITDKIVEAGIRAIWNFTTVKLDVPDGVIVERVDLAASLALLSRRTAEAMKNDK</sequence>
<dbReference type="PANTHER" id="PTHR35786:SF1">
    <property type="entry name" value="REDOX-SENSING TRANSCRIPTIONAL REPRESSOR REX 1"/>
    <property type="match status" value="1"/>
</dbReference>
<keyword evidence="4 6" id="KW-0238">DNA-binding</keyword>
<proteinExistence type="inferred from homology"/>
<dbReference type="STRING" id="1936003.STSP2_02150"/>
<feature type="binding site" evidence="6">
    <location>
        <begin position="93"/>
        <end position="98"/>
    </location>
    <ligand>
        <name>NAD(+)</name>
        <dbReference type="ChEBI" id="CHEBI:57540"/>
    </ligand>
</feature>
<dbReference type="GO" id="GO:0003677">
    <property type="term" value="F:DNA binding"/>
    <property type="evidence" value="ECO:0007669"/>
    <property type="project" value="UniProtKB-UniRule"/>
</dbReference>
<evidence type="ECO:0000256" key="5">
    <source>
        <dbReference type="ARBA" id="ARBA00023163"/>
    </source>
</evidence>
<dbReference type="NCBIfam" id="NF003994">
    <property type="entry name" value="PRK05472.2-3"/>
    <property type="match status" value="1"/>
</dbReference>
<dbReference type="OrthoDB" id="9784760at2"/>
<dbReference type="GO" id="GO:0005737">
    <property type="term" value="C:cytoplasm"/>
    <property type="evidence" value="ECO:0007669"/>
    <property type="project" value="UniProtKB-SubCell"/>
</dbReference>
<organism evidence="8 9">
    <name type="scientific">Anaerohalosphaera lusitana</name>
    <dbReference type="NCBI Taxonomy" id="1936003"/>
    <lineage>
        <taxon>Bacteria</taxon>
        <taxon>Pseudomonadati</taxon>
        <taxon>Planctomycetota</taxon>
        <taxon>Phycisphaerae</taxon>
        <taxon>Sedimentisphaerales</taxon>
        <taxon>Anaerohalosphaeraceae</taxon>
        <taxon>Anaerohalosphaera</taxon>
    </lineage>
</organism>
<evidence type="ECO:0000256" key="4">
    <source>
        <dbReference type="ARBA" id="ARBA00023125"/>
    </source>
</evidence>
<dbReference type="InterPro" id="IPR003781">
    <property type="entry name" value="CoA-bd"/>
</dbReference>
<dbReference type="AlphaFoldDB" id="A0A1U9NLZ2"/>
<protein>
    <recommendedName>
        <fullName evidence="6">Redox-sensing transcriptional repressor Rex</fullName>
    </recommendedName>
</protein>
<comment type="function">
    <text evidence="6">Modulates transcription in response to changes in cellular NADH/NAD(+) redox state.</text>
</comment>
<dbReference type="InterPro" id="IPR009718">
    <property type="entry name" value="Rex_DNA-bd_C_dom"/>
</dbReference>
<dbReference type="GO" id="GO:0003700">
    <property type="term" value="F:DNA-binding transcription factor activity"/>
    <property type="evidence" value="ECO:0007669"/>
    <property type="project" value="UniProtKB-UniRule"/>
</dbReference>
<dbReference type="SMART" id="SM00881">
    <property type="entry name" value="CoA_binding"/>
    <property type="match status" value="1"/>
</dbReference>
<evidence type="ECO:0000259" key="7">
    <source>
        <dbReference type="SMART" id="SM00881"/>
    </source>
</evidence>
<dbReference type="InterPro" id="IPR036291">
    <property type="entry name" value="NAD(P)-bd_dom_sf"/>
</dbReference>
<dbReference type="RefSeq" id="WP_146662409.1">
    <property type="nucleotide sequence ID" value="NZ_CP019791.1"/>
</dbReference>
<reference evidence="9" key="1">
    <citation type="submission" date="2017-02" db="EMBL/GenBank/DDBJ databases">
        <title>Comparative genomics and description of representatives of a novel lineage of planctomycetes thriving in anoxic sediments.</title>
        <authorList>
            <person name="Spring S."/>
            <person name="Bunk B."/>
            <person name="Sproer C."/>
        </authorList>
    </citation>
    <scope>NUCLEOTIDE SEQUENCE [LARGE SCALE GENOMIC DNA]</scope>
    <source>
        <strain evidence="9">ST-NAGAB-D1</strain>
    </source>
</reference>
<dbReference type="NCBIfam" id="NF003995">
    <property type="entry name" value="PRK05472.2-4"/>
    <property type="match status" value="1"/>
</dbReference>
<dbReference type="GO" id="GO:0051775">
    <property type="term" value="P:response to redox state"/>
    <property type="evidence" value="ECO:0007669"/>
    <property type="project" value="InterPro"/>
</dbReference>
<dbReference type="Pfam" id="PF02629">
    <property type="entry name" value="CoA_binding"/>
    <property type="match status" value="1"/>
</dbReference>
<keyword evidence="6" id="KW-0520">NAD</keyword>
<dbReference type="Gene3D" id="3.40.50.720">
    <property type="entry name" value="NAD(P)-binding Rossmann-like Domain"/>
    <property type="match status" value="1"/>
</dbReference>
<dbReference type="Pfam" id="PF06971">
    <property type="entry name" value="Put_DNA-bind_N"/>
    <property type="match status" value="1"/>
</dbReference>
<dbReference type="NCBIfam" id="NF003996">
    <property type="entry name" value="PRK05472.2-5"/>
    <property type="match status" value="1"/>
</dbReference>
<dbReference type="InterPro" id="IPR036390">
    <property type="entry name" value="WH_DNA-bd_sf"/>
</dbReference>
<evidence type="ECO:0000256" key="6">
    <source>
        <dbReference type="HAMAP-Rule" id="MF_01131"/>
    </source>
</evidence>
<evidence type="ECO:0000256" key="2">
    <source>
        <dbReference type="ARBA" id="ARBA00022491"/>
    </source>
</evidence>